<evidence type="ECO:0000313" key="13">
    <source>
        <dbReference type="EMBL" id="MCU9836545.1"/>
    </source>
</evidence>
<evidence type="ECO:0000313" key="14">
    <source>
        <dbReference type="Proteomes" id="UP001321014"/>
    </source>
</evidence>
<evidence type="ECO:0000256" key="8">
    <source>
        <dbReference type="ARBA" id="ARBA00022842"/>
    </source>
</evidence>
<dbReference type="Pfam" id="PF00211">
    <property type="entry name" value="Guanylate_cyc"/>
    <property type="match status" value="1"/>
</dbReference>
<evidence type="ECO:0000256" key="7">
    <source>
        <dbReference type="ARBA" id="ARBA00022840"/>
    </source>
</evidence>
<dbReference type="InterPro" id="IPR029787">
    <property type="entry name" value="Nucleotide_cyclase"/>
</dbReference>
<dbReference type="RefSeq" id="WP_263386776.1">
    <property type="nucleotide sequence ID" value="NZ_JAOVQN010000002.1"/>
</dbReference>
<keyword evidence="9" id="KW-1133">Transmembrane helix</keyword>
<proteinExistence type="predicted"/>
<accession>A0ABT2WNI7</accession>
<dbReference type="PANTHER" id="PTHR45627">
    <property type="entry name" value="ADENYLATE CYCLASE TYPE 1"/>
    <property type="match status" value="1"/>
</dbReference>
<dbReference type="EC" id="4.6.1.1" evidence="3"/>
<keyword evidence="8" id="KW-0460">Magnesium</keyword>
<reference evidence="13 14" key="1">
    <citation type="submission" date="2022-10" db="EMBL/GenBank/DDBJ databases">
        <title>Ruegeria sp. nov., isolated from ocean surface water.</title>
        <authorList>
            <person name="He W."/>
            <person name="Wang L."/>
            <person name="Zhang D.-F."/>
        </authorList>
    </citation>
    <scope>NUCLEOTIDE SEQUENCE [LARGE SCALE GENOMIC DNA]</scope>
    <source>
        <strain evidence="13 14">WL0004</strain>
    </source>
</reference>
<evidence type="ECO:0000256" key="4">
    <source>
        <dbReference type="ARBA" id="ARBA00022692"/>
    </source>
</evidence>
<evidence type="ECO:0000256" key="6">
    <source>
        <dbReference type="ARBA" id="ARBA00022741"/>
    </source>
</evidence>
<keyword evidence="7" id="KW-0067">ATP-binding</keyword>
<protein>
    <recommendedName>
        <fullName evidence="3">adenylate cyclase</fullName>
        <ecNumber evidence="3">4.6.1.1</ecNumber>
    </recommendedName>
</protein>
<evidence type="ECO:0000259" key="12">
    <source>
        <dbReference type="PROSITE" id="PS50125"/>
    </source>
</evidence>
<keyword evidence="10" id="KW-0472">Membrane</keyword>
<sequence length="343" mass="38042">MSFDPISADLFNALAAGICLADPKSAEIRYRNDLFAHWFPGASLQAPLTQVVPGLDLDALMRLAAGDTVELTTKVKRRSLVIETQAQPVRHGDRDVLLLECRNVSGQRESEAMIDSYAEMAERRARDLEREKARVEKLLLNIMPRTVYQEYMTFGSVAPRLFDPVTVLMLDFVGFTHMSVAEDPNVTVAELNDIFTAFDRIGELHGCERIKTVGDCYIAVTGLPHPTPDHAASAVKCAAKMMRYLDRRNQSHEHQWHARIGIASGPVVGSVVGIQKYIYDVFGPAVNLAARLQVLSEPMEITMCQTVALDLPDGLVSNRKRVETIKGFGTMEIESLVSREATI</sequence>
<gene>
    <name evidence="13" type="ORF">OEZ49_02085</name>
</gene>
<keyword evidence="4" id="KW-0812">Transmembrane</keyword>
<comment type="caution">
    <text evidence="13">The sequence shown here is derived from an EMBL/GenBank/DDBJ whole genome shotgun (WGS) entry which is preliminary data.</text>
</comment>
<dbReference type="EMBL" id="JAOVQN010000002">
    <property type="protein sequence ID" value="MCU9836545.1"/>
    <property type="molecule type" value="Genomic_DNA"/>
</dbReference>
<evidence type="ECO:0000256" key="2">
    <source>
        <dbReference type="ARBA" id="ARBA00004141"/>
    </source>
</evidence>
<keyword evidence="6" id="KW-0547">Nucleotide-binding</keyword>
<organism evidence="13 14">
    <name type="scientific">Ruegeria marisflavi</name>
    <dbReference type="NCBI Taxonomy" id="2984152"/>
    <lineage>
        <taxon>Bacteria</taxon>
        <taxon>Pseudomonadati</taxon>
        <taxon>Pseudomonadota</taxon>
        <taxon>Alphaproteobacteria</taxon>
        <taxon>Rhodobacterales</taxon>
        <taxon>Roseobacteraceae</taxon>
        <taxon>Ruegeria</taxon>
    </lineage>
</organism>
<dbReference type="PROSITE" id="PS50125">
    <property type="entry name" value="GUANYLATE_CYCLASE_2"/>
    <property type="match status" value="1"/>
</dbReference>
<dbReference type="InterPro" id="IPR001054">
    <property type="entry name" value="A/G_cyclase"/>
</dbReference>
<keyword evidence="5" id="KW-0479">Metal-binding</keyword>
<keyword evidence="14" id="KW-1185">Reference proteome</keyword>
<feature type="domain" description="Guanylate cyclase" evidence="12">
    <location>
        <begin position="166"/>
        <end position="293"/>
    </location>
</feature>
<evidence type="ECO:0000256" key="1">
    <source>
        <dbReference type="ARBA" id="ARBA00001593"/>
    </source>
</evidence>
<dbReference type="SUPFAM" id="SSF55073">
    <property type="entry name" value="Nucleotide cyclase"/>
    <property type="match status" value="1"/>
</dbReference>
<evidence type="ECO:0000256" key="11">
    <source>
        <dbReference type="ARBA" id="ARBA00023239"/>
    </source>
</evidence>
<evidence type="ECO:0000256" key="5">
    <source>
        <dbReference type="ARBA" id="ARBA00022723"/>
    </source>
</evidence>
<name>A0ABT2WNI7_9RHOB</name>
<dbReference type="Gene3D" id="3.30.70.1230">
    <property type="entry name" value="Nucleotide cyclase"/>
    <property type="match status" value="1"/>
</dbReference>
<dbReference type="Proteomes" id="UP001321014">
    <property type="component" value="Unassembled WGS sequence"/>
</dbReference>
<dbReference type="SMART" id="SM00044">
    <property type="entry name" value="CYCc"/>
    <property type="match status" value="1"/>
</dbReference>
<dbReference type="PANTHER" id="PTHR45627:SF12">
    <property type="entry name" value="ADENYLATE CYCLASE TYPE 2"/>
    <property type="match status" value="1"/>
</dbReference>
<dbReference type="CDD" id="cd07302">
    <property type="entry name" value="CHD"/>
    <property type="match status" value="1"/>
</dbReference>
<comment type="subcellular location">
    <subcellularLocation>
        <location evidence="2">Membrane</location>
        <topology evidence="2">Multi-pass membrane protein</topology>
    </subcellularLocation>
</comment>
<keyword evidence="11" id="KW-0456">Lyase</keyword>
<evidence type="ECO:0000256" key="3">
    <source>
        <dbReference type="ARBA" id="ARBA00012201"/>
    </source>
</evidence>
<evidence type="ECO:0000256" key="9">
    <source>
        <dbReference type="ARBA" id="ARBA00022989"/>
    </source>
</evidence>
<comment type="catalytic activity">
    <reaction evidence="1">
        <text>ATP = 3',5'-cyclic AMP + diphosphate</text>
        <dbReference type="Rhea" id="RHEA:15389"/>
        <dbReference type="ChEBI" id="CHEBI:30616"/>
        <dbReference type="ChEBI" id="CHEBI:33019"/>
        <dbReference type="ChEBI" id="CHEBI:58165"/>
        <dbReference type="EC" id="4.6.1.1"/>
    </reaction>
</comment>
<evidence type="ECO:0000256" key="10">
    <source>
        <dbReference type="ARBA" id="ARBA00023136"/>
    </source>
</evidence>